<reference evidence="3" key="1">
    <citation type="submission" date="2017-01" db="EMBL/GenBank/DDBJ databases">
        <authorList>
            <person name="Wang Y."/>
            <person name="White M."/>
            <person name="Kvist S."/>
            <person name="Moncalvo J.-M."/>
        </authorList>
    </citation>
    <scope>NUCLEOTIDE SEQUENCE [LARGE SCALE GENOMIC DNA]</scope>
    <source>
        <strain evidence="3">ID-206-W2</strain>
    </source>
</reference>
<proteinExistence type="predicted"/>
<name>A0A1R1YDT5_9FUNG</name>
<evidence type="ECO:0008006" key="4">
    <source>
        <dbReference type="Google" id="ProtNLM"/>
    </source>
</evidence>
<comment type="caution">
    <text evidence="2">The sequence shown here is derived from an EMBL/GenBank/DDBJ whole genome shotgun (WGS) entry which is preliminary data.</text>
</comment>
<feature type="signal peptide" evidence="1">
    <location>
        <begin position="1"/>
        <end position="16"/>
    </location>
</feature>
<evidence type="ECO:0000256" key="1">
    <source>
        <dbReference type="SAM" id="SignalP"/>
    </source>
</evidence>
<keyword evidence="1" id="KW-0732">Signal</keyword>
<dbReference type="Proteomes" id="UP000187429">
    <property type="component" value="Unassembled WGS sequence"/>
</dbReference>
<dbReference type="EMBL" id="LSSM01001707">
    <property type="protein sequence ID" value="OMJ25067.1"/>
    <property type="molecule type" value="Genomic_DNA"/>
</dbReference>
<evidence type="ECO:0000313" key="2">
    <source>
        <dbReference type="EMBL" id="OMJ25067.1"/>
    </source>
</evidence>
<protein>
    <recommendedName>
        <fullName evidence="4">RxLR effector protein</fullName>
    </recommendedName>
</protein>
<dbReference type="OrthoDB" id="5659490at2759"/>
<organism evidence="2 3">
    <name type="scientific">Smittium culicis</name>
    <dbReference type="NCBI Taxonomy" id="133412"/>
    <lineage>
        <taxon>Eukaryota</taxon>
        <taxon>Fungi</taxon>
        <taxon>Fungi incertae sedis</taxon>
        <taxon>Zoopagomycota</taxon>
        <taxon>Kickxellomycotina</taxon>
        <taxon>Harpellomycetes</taxon>
        <taxon>Harpellales</taxon>
        <taxon>Legeriomycetaceae</taxon>
        <taxon>Smittium</taxon>
    </lineage>
</organism>
<gene>
    <name evidence="2" type="ORF">AYI69_g4416</name>
</gene>
<dbReference type="AlphaFoldDB" id="A0A1R1YDT5"/>
<evidence type="ECO:0000313" key="3">
    <source>
        <dbReference type="Proteomes" id="UP000187429"/>
    </source>
</evidence>
<accession>A0A1R1YDT5</accession>
<keyword evidence="3" id="KW-1185">Reference proteome</keyword>
<feature type="chain" id="PRO_5013045576" description="RxLR effector protein" evidence="1">
    <location>
        <begin position="17"/>
        <end position="88"/>
    </location>
</feature>
<sequence length="88" mass="9670">MRLVHVFSALVAVCTGTSILPNIVSQPEGTANRTLLSRDLKNVELSEFLGKRGNDDNNAKKCGNEDTIYNEFNTSTLLFGQKLAQPDE</sequence>